<dbReference type="PANTHER" id="PTHR10867:SF17">
    <property type="entry name" value="NICOTINAMIDE N-METHYLTRANSFERASE"/>
    <property type="match status" value="1"/>
</dbReference>
<keyword evidence="2" id="KW-0489">Methyltransferase</keyword>
<dbReference type="NCBIfam" id="NF041360">
    <property type="entry name" value="GntF_guanitoxin"/>
    <property type="match status" value="1"/>
</dbReference>
<evidence type="ECO:0000256" key="3">
    <source>
        <dbReference type="ARBA" id="ARBA00022679"/>
    </source>
</evidence>
<accession>A0A7D9H869</accession>
<comment type="caution">
    <text evidence="5">The sequence shown here is derived from an EMBL/GenBank/DDBJ whole genome shotgun (WGS) entry which is preliminary data.</text>
</comment>
<dbReference type="Pfam" id="PF01234">
    <property type="entry name" value="NNMT_PNMT_TEMT"/>
    <property type="match status" value="1"/>
</dbReference>
<dbReference type="GO" id="GO:0008170">
    <property type="term" value="F:N-methyltransferase activity"/>
    <property type="evidence" value="ECO:0007669"/>
    <property type="project" value="TreeGrafter"/>
</dbReference>
<dbReference type="PROSITE" id="PS51681">
    <property type="entry name" value="SAM_MT_NNMT_PNMT_TEMT"/>
    <property type="match status" value="1"/>
</dbReference>
<dbReference type="PANTHER" id="PTHR10867">
    <property type="entry name" value="NNMT/PNMT/TEMT FAMILY MEMBER"/>
    <property type="match status" value="1"/>
</dbReference>
<proteinExistence type="inferred from homology"/>
<gene>
    <name evidence="5" type="ORF">PACLA_8A012172</name>
</gene>
<keyword evidence="6" id="KW-1185">Reference proteome</keyword>
<keyword evidence="4" id="KW-0949">S-adenosyl-L-methionine</keyword>
<protein>
    <submittedName>
        <fullName evidence="5">Indolethylamine N-methyltransferase-like</fullName>
    </submittedName>
</protein>
<name>A0A7D9H869_PARCT</name>
<dbReference type="Proteomes" id="UP001152795">
    <property type="component" value="Unassembled WGS sequence"/>
</dbReference>
<dbReference type="GO" id="GO:0005829">
    <property type="term" value="C:cytosol"/>
    <property type="evidence" value="ECO:0007669"/>
    <property type="project" value="TreeGrafter"/>
</dbReference>
<dbReference type="EMBL" id="CACRXK020000083">
    <property type="protein sequence ID" value="CAB3977989.1"/>
    <property type="molecule type" value="Genomic_DNA"/>
</dbReference>
<sequence length="282" mass="32115">MANYRFKEDYHTHFDPKDYLKQYYKNLKGDENEDGSVLPIFKALHEFWSSFNPKGKAPTDTDVRYLEFGGGPSIINLVFACSKVDHIVFSEYAEINRQAVKSWIAGDPDAHDWMPLIEIVLELEQGRTIVDEEKLDFVQNRADELKRKIKSIIPCDAHNAPIVQLDSDDVAKPFDVVSTSLCLEACVSSEVHYKNTVAELCKLLKPNGYLFMNGVLGDTFYYVGKEKFYNFPLTEKLVKEAMIEAGIEIEKFVAISDIPVDFSEACDATALFYTYGRKSVEK</sequence>
<dbReference type="GO" id="GO:0032259">
    <property type="term" value="P:methylation"/>
    <property type="evidence" value="ECO:0007669"/>
    <property type="project" value="UniProtKB-KW"/>
</dbReference>
<dbReference type="InterPro" id="IPR053384">
    <property type="entry name" value="SAM-dep_methyltransferase"/>
</dbReference>
<dbReference type="InterPro" id="IPR000940">
    <property type="entry name" value="NNMT_TEMT_trans"/>
</dbReference>
<evidence type="ECO:0000256" key="4">
    <source>
        <dbReference type="ARBA" id="ARBA00022691"/>
    </source>
</evidence>
<dbReference type="AlphaFoldDB" id="A0A7D9H869"/>
<organism evidence="5 6">
    <name type="scientific">Paramuricea clavata</name>
    <name type="common">Red gorgonian</name>
    <name type="synonym">Violescent sea-whip</name>
    <dbReference type="NCBI Taxonomy" id="317549"/>
    <lineage>
        <taxon>Eukaryota</taxon>
        <taxon>Metazoa</taxon>
        <taxon>Cnidaria</taxon>
        <taxon>Anthozoa</taxon>
        <taxon>Octocorallia</taxon>
        <taxon>Malacalcyonacea</taxon>
        <taxon>Plexauridae</taxon>
        <taxon>Paramuricea</taxon>
    </lineage>
</organism>
<evidence type="ECO:0000313" key="5">
    <source>
        <dbReference type="EMBL" id="CAB3977989.1"/>
    </source>
</evidence>
<keyword evidence="3" id="KW-0808">Transferase</keyword>
<evidence type="ECO:0000256" key="2">
    <source>
        <dbReference type="ARBA" id="ARBA00022603"/>
    </source>
</evidence>
<evidence type="ECO:0000313" key="6">
    <source>
        <dbReference type="Proteomes" id="UP001152795"/>
    </source>
</evidence>
<dbReference type="InterPro" id="IPR029063">
    <property type="entry name" value="SAM-dependent_MTases_sf"/>
</dbReference>
<evidence type="ECO:0000256" key="1">
    <source>
        <dbReference type="ARBA" id="ARBA00007996"/>
    </source>
</evidence>
<dbReference type="Gene3D" id="3.40.50.150">
    <property type="entry name" value="Vaccinia Virus protein VP39"/>
    <property type="match status" value="1"/>
</dbReference>
<dbReference type="SUPFAM" id="SSF53335">
    <property type="entry name" value="S-adenosyl-L-methionine-dependent methyltransferases"/>
    <property type="match status" value="1"/>
</dbReference>
<dbReference type="OrthoDB" id="5945614at2759"/>
<reference evidence="5" key="1">
    <citation type="submission" date="2020-04" db="EMBL/GenBank/DDBJ databases">
        <authorList>
            <person name="Alioto T."/>
            <person name="Alioto T."/>
            <person name="Gomez Garrido J."/>
        </authorList>
    </citation>
    <scope>NUCLEOTIDE SEQUENCE</scope>
    <source>
        <strain evidence="5">A484AB</strain>
    </source>
</reference>
<comment type="similarity">
    <text evidence="1">Belongs to the class I-like SAM-binding methyltransferase superfamily. NNMT/PNMT/TEMT family.</text>
</comment>